<dbReference type="EMBL" id="LR798317">
    <property type="protein sequence ID" value="CAB5223370.1"/>
    <property type="molecule type" value="Genomic_DNA"/>
</dbReference>
<proteinExistence type="predicted"/>
<reference evidence="1" key="1">
    <citation type="submission" date="2020-05" db="EMBL/GenBank/DDBJ databases">
        <authorList>
            <person name="Chiriac C."/>
            <person name="Salcher M."/>
            <person name="Ghai R."/>
            <person name="Kavagutti S V."/>
        </authorList>
    </citation>
    <scope>NUCLEOTIDE SEQUENCE</scope>
</reference>
<accession>A0A6J7X053</accession>
<sequence>MDEHEQELHDTLVTLERLFNLNGLMREYPFVDSAHENADGTATPYGVLAMMQPFLAHAENALRDHPDKSLIELLDDVLPAAELAFELFRDGKNASFKLQNGDNGHWSSCVIYCRVIK</sequence>
<name>A0A6J7X053_9CAUD</name>
<gene>
    <name evidence="1" type="ORF">UFOVP380_44</name>
</gene>
<evidence type="ECO:0000313" key="1">
    <source>
        <dbReference type="EMBL" id="CAB5223370.1"/>
    </source>
</evidence>
<protein>
    <submittedName>
        <fullName evidence="1">Uncharacterized protein</fullName>
    </submittedName>
</protein>
<organism evidence="1">
    <name type="scientific">uncultured Caudovirales phage</name>
    <dbReference type="NCBI Taxonomy" id="2100421"/>
    <lineage>
        <taxon>Viruses</taxon>
        <taxon>Duplodnaviria</taxon>
        <taxon>Heunggongvirae</taxon>
        <taxon>Uroviricota</taxon>
        <taxon>Caudoviricetes</taxon>
        <taxon>Peduoviridae</taxon>
        <taxon>Maltschvirus</taxon>
        <taxon>Maltschvirus maltsch</taxon>
    </lineage>
</organism>